<dbReference type="Proteomes" id="UP001139168">
    <property type="component" value="Unassembled WGS sequence"/>
</dbReference>
<feature type="region of interest" description="Disordered" evidence="10">
    <location>
        <begin position="266"/>
        <end position="315"/>
    </location>
</feature>
<comment type="subcellular location">
    <subcellularLocation>
        <location evidence="1">Cell membrane</location>
        <topology evidence="1">Peripheral membrane protein</topology>
    </subcellularLocation>
</comment>
<keyword evidence="13" id="KW-1185">Reference proteome</keyword>
<protein>
    <submittedName>
        <fullName evidence="12">ABC transporter ATP-binding protein</fullName>
    </submittedName>
</protein>
<evidence type="ECO:0000256" key="1">
    <source>
        <dbReference type="ARBA" id="ARBA00004202"/>
    </source>
</evidence>
<keyword evidence="6 12" id="KW-0067">ATP-binding</keyword>
<sequence length="315" mass="33564">MDNTPDPDTLSAQDLVLSYGERVVVDGLSVTLPAGRITIIVGANACGKSTLLRGLSRLLKPAGGTVLLGGRDIHSRPAREVARTLGLLPQTPTAPDGITVADLVGRGRYPHQGWFRQWTPDDDAAVAAALEATGTLDLAERNVDELSGGQRQRVWIAMALAQETQILLLDEPTTFLDVTHQIEVLDLVTDLNRRAGTTVAIVLHDLNLAARYADHLIAMKSGAIVAQGAPADVVTEDLVRDVFGLESRVIEDPVSGTPMVVPLGRHHARLPADPDPDPDAEADPGPDQAKPMGYLPNPHDTRTARASKTRLEAAS</sequence>
<dbReference type="Gene3D" id="3.40.50.300">
    <property type="entry name" value="P-loop containing nucleotide triphosphate hydrolases"/>
    <property type="match status" value="1"/>
</dbReference>
<keyword evidence="4" id="KW-0410">Iron transport</keyword>
<evidence type="ECO:0000313" key="13">
    <source>
        <dbReference type="Proteomes" id="UP001139168"/>
    </source>
</evidence>
<dbReference type="InterPro" id="IPR017871">
    <property type="entry name" value="ABC_transporter-like_CS"/>
</dbReference>
<name>A0ABS8GGJ1_9MICC</name>
<dbReference type="InterPro" id="IPR027417">
    <property type="entry name" value="P-loop_NTPase"/>
</dbReference>
<dbReference type="InterPro" id="IPR051535">
    <property type="entry name" value="Siderophore_ABC-ATPase"/>
</dbReference>
<proteinExistence type="predicted"/>
<keyword evidence="9" id="KW-0472">Membrane</keyword>
<evidence type="ECO:0000256" key="10">
    <source>
        <dbReference type="SAM" id="MobiDB-lite"/>
    </source>
</evidence>
<dbReference type="PROSITE" id="PS50893">
    <property type="entry name" value="ABC_TRANSPORTER_2"/>
    <property type="match status" value="1"/>
</dbReference>
<accession>A0ABS8GGJ1</accession>
<gene>
    <name evidence="12" type="ORF">LJ752_06895</name>
</gene>
<evidence type="ECO:0000256" key="4">
    <source>
        <dbReference type="ARBA" id="ARBA00022496"/>
    </source>
</evidence>
<feature type="compositionally biased region" description="Acidic residues" evidence="10">
    <location>
        <begin position="274"/>
        <end position="284"/>
    </location>
</feature>
<keyword evidence="7" id="KW-0408">Iron</keyword>
<comment type="caution">
    <text evidence="12">The sequence shown here is derived from an EMBL/GenBank/DDBJ whole genome shotgun (WGS) entry which is preliminary data.</text>
</comment>
<reference evidence="12" key="1">
    <citation type="submission" date="2021-10" db="EMBL/GenBank/DDBJ databases">
        <title>Novel species in genus Arthrobacter.</title>
        <authorList>
            <person name="Liu Y."/>
        </authorList>
    </citation>
    <scope>NUCLEOTIDE SEQUENCE</scope>
    <source>
        <strain evidence="12">Zg-Y786</strain>
    </source>
</reference>
<evidence type="ECO:0000313" key="12">
    <source>
        <dbReference type="EMBL" id="MCC3265769.1"/>
    </source>
</evidence>
<dbReference type="EMBL" id="JAJFZQ010000005">
    <property type="protein sequence ID" value="MCC3265769.1"/>
    <property type="molecule type" value="Genomic_DNA"/>
</dbReference>
<organism evidence="12 13">
    <name type="scientific">Arthrobacter gengyunqii</name>
    <dbReference type="NCBI Taxonomy" id="2886940"/>
    <lineage>
        <taxon>Bacteria</taxon>
        <taxon>Bacillati</taxon>
        <taxon>Actinomycetota</taxon>
        <taxon>Actinomycetes</taxon>
        <taxon>Micrococcales</taxon>
        <taxon>Micrococcaceae</taxon>
        <taxon>Arthrobacter</taxon>
    </lineage>
</organism>
<evidence type="ECO:0000256" key="8">
    <source>
        <dbReference type="ARBA" id="ARBA00023065"/>
    </source>
</evidence>
<dbReference type="RefSeq" id="WP_227890592.1">
    <property type="nucleotide sequence ID" value="NZ_JAJFZQ010000005.1"/>
</dbReference>
<keyword evidence="5" id="KW-0547">Nucleotide-binding</keyword>
<feature type="domain" description="ABC transporter" evidence="11">
    <location>
        <begin position="10"/>
        <end position="246"/>
    </location>
</feature>
<evidence type="ECO:0000256" key="3">
    <source>
        <dbReference type="ARBA" id="ARBA00022475"/>
    </source>
</evidence>
<dbReference type="SMART" id="SM00382">
    <property type="entry name" value="AAA"/>
    <property type="match status" value="1"/>
</dbReference>
<evidence type="ECO:0000256" key="6">
    <source>
        <dbReference type="ARBA" id="ARBA00022840"/>
    </source>
</evidence>
<keyword evidence="8" id="KW-0406">Ion transport</keyword>
<evidence type="ECO:0000256" key="5">
    <source>
        <dbReference type="ARBA" id="ARBA00022741"/>
    </source>
</evidence>
<dbReference type="PANTHER" id="PTHR42771">
    <property type="entry name" value="IRON(3+)-HYDROXAMATE IMPORT ATP-BINDING PROTEIN FHUC"/>
    <property type="match status" value="1"/>
</dbReference>
<dbReference type="PANTHER" id="PTHR42771:SF2">
    <property type="entry name" value="IRON(3+)-HYDROXAMATE IMPORT ATP-BINDING PROTEIN FHUC"/>
    <property type="match status" value="1"/>
</dbReference>
<dbReference type="SUPFAM" id="SSF52540">
    <property type="entry name" value="P-loop containing nucleoside triphosphate hydrolases"/>
    <property type="match status" value="1"/>
</dbReference>
<keyword evidence="2" id="KW-0813">Transport</keyword>
<dbReference type="PROSITE" id="PS00211">
    <property type="entry name" value="ABC_TRANSPORTER_1"/>
    <property type="match status" value="1"/>
</dbReference>
<dbReference type="InterPro" id="IPR003593">
    <property type="entry name" value="AAA+_ATPase"/>
</dbReference>
<evidence type="ECO:0000256" key="7">
    <source>
        <dbReference type="ARBA" id="ARBA00023004"/>
    </source>
</evidence>
<dbReference type="CDD" id="cd03214">
    <property type="entry name" value="ABC_Iron-Siderophores_B12_Hemin"/>
    <property type="match status" value="1"/>
</dbReference>
<keyword evidence="3" id="KW-1003">Cell membrane</keyword>
<evidence type="ECO:0000256" key="9">
    <source>
        <dbReference type="ARBA" id="ARBA00023136"/>
    </source>
</evidence>
<dbReference type="InterPro" id="IPR003439">
    <property type="entry name" value="ABC_transporter-like_ATP-bd"/>
</dbReference>
<dbReference type="GO" id="GO:0005524">
    <property type="term" value="F:ATP binding"/>
    <property type="evidence" value="ECO:0007669"/>
    <property type="project" value="UniProtKB-KW"/>
</dbReference>
<evidence type="ECO:0000259" key="11">
    <source>
        <dbReference type="PROSITE" id="PS50893"/>
    </source>
</evidence>
<dbReference type="Pfam" id="PF00005">
    <property type="entry name" value="ABC_tran"/>
    <property type="match status" value="1"/>
</dbReference>
<evidence type="ECO:0000256" key="2">
    <source>
        <dbReference type="ARBA" id="ARBA00022448"/>
    </source>
</evidence>